<feature type="transmembrane region" description="Helical" evidence="2">
    <location>
        <begin position="161"/>
        <end position="182"/>
    </location>
</feature>
<dbReference type="InterPro" id="IPR050882">
    <property type="entry name" value="Prepilin_peptidase/N-MTase"/>
</dbReference>
<dbReference type="PANTHER" id="PTHR30487:SF0">
    <property type="entry name" value="PREPILIN LEADER PEPTIDASE_N-METHYLTRANSFERASE-RELATED"/>
    <property type="match status" value="1"/>
</dbReference>
<dbReference type="OrthoDB" id="2087435at2"/>
<keyword evidence="2" id="KW-0472">Membrane</keyword>
<dbReference type="PANTHER" id="PTHR30487">
    <property type="entry name" value="TYPE 4 PREPILIN-LIKE PROTEINS LEADER PEPTIDE-PROCESSING ENZYME"/>
    <property type="match status" value="1"/>
</dbReference>
<keyword evidence="5" id="KW-1185">Reference proteome</keyword>
<dbReference type="GO" id="GO:0005886">
    <property type="term" value="C:plasma membrane"/>
    <property type="evidence" value="ECO:0007669"/>
    <property type="project" value="TreeGrafter"/>
</dbReference>
<dbReference type="GO" id="GO:0004190">
    <property type="term" value="F:aspartic-type endopeptidase activity"/>
    <property type="evidence" value="ECO:0007669"/>
    <property type="project" value="InterPro"/>
</dbReference>
<comment type="caution">
    <text evidence="4">The sequence shown here is derived from an EMBL/GenBank/DDBJ whole genome shotgun (WGS) entry which is preliminary data.</text>
</comment>
<evidence type="ECO:0000256" key="1">
    <source>
        <dbReference type="ARBA" id="ARBA00005801"/>
    </source>
</evidence>
<evidence type="ECO:0000313" key="4">
    <source>
        <dbReference type="EMBL" id="TDC12398.1"/>
    </source>
</evidence>
<dbReference type="Gene3D" id="1.20.120.1220">
    <property type="match status" value="1"/>
</dbReference>
<keyword evidence="2" id="KW-0812">Transmembrane</keyword>
<sequence length="208" mass="21410">MMESLLVPAAAAAGLAIGRAVAPLARRYDADFTDAWAWGTSALTAVVFAVLTIGVGARAALPACLVLGAVGSLLGVIDVRVKRLPDPLTLPAYPAGAVLLAIAAAFTPDGALKFAHAVIGLIVLWAMYWIQHFLFPDAIGRGDVKLAGVLGLHLGWFGQDAWLLGVLGGFLLGGVYAFAVILRGGSRKSEFAYGPFMLLGALIGISAG</sequence>
<dbReference type="AlphaFoldDB" id="A0A4R4NRZ4"/>
<evidence type="ECO:0000259" key="3">
    <source>
        <dbReference type="Pfam" id="PF01478"/>
    </source>
</evidence>
<dbReference type="Proteomes" id="UP000295431">
    <property type="component" value="Unassembled WGS sequence"/>
</dbReference>
<organism evidence="4 5">
    <name type="scientific">Actinomadura bangladeshensis</name>
    <dbReference type="NCBI Taxonomy" id="453573"/>
    <lineage>
        <taxon>Bacteria</taxon>
        <taxon>Bacillati</taxon>
        <taxon>Actinomycetota</taxon>
        <taxon>Actinomycetes</taxon>
        <taxon>Streptosporangiales</taxon>
        <taxon>Thermomonosporaceae</taxon>
        <taxon>Actinomadura</taxon>
    </lineage>
</organism>
<feature type="transmembrane region" description="Helical" evidence="2">
    <location>
        <begin position="89"/>
        <end position="107"/>
    </location>
</feature>
<reference evidence="4 5" key="1">
    <citation type="submission" date="2019-03" db="EMBL/GenBank/DDBJ databases">
        <title>Draft genome sequences of novel Actinobacteria.</title>
        <authorList>
            <person name="Sahin N."/>
            <person name="Ay H."/>
            <person name="Saygin H."/>
        </authorList>
    </citation>
    <scope>NUCLEOTIDE SEQUENCE [LARGE SCALE GENOMIC DNA]</scope>
    <source>
        <strain evidence="4 5">DSM 45347</strain>
    </source>
</reference>
<feature type="transmembrane region" description="Helical" evidence="2">
    <location>
        <begin position="36"/>
        <end position="53"/>
    </location>
</feature>
<feature type="transmembrane region" description="Helical" evidence="2">
    <location>
        <begin position="191"/>
        <end position="207"/>
    </location>
</feature>
<comment type="similarity">
    <text evidence="1">Belongs to the peptidase A24 family.</text>
</comment>
<evidence type="ECO:0000256" key="2">
    <source>
        <dbReference type="SAM" id="Phobius"/>
    </source>
</evidence>
<dbReference type="GO" id="GO:0006465">
    <property type="term" value="P:signal peptide processing"/>
    <property type="evidence" value="ECO:0007669"/>
    <property type="project" value="TreeGrafter"/>
</dbReference>
<dbReference type="Pfam" id="PF01478">
    <property type="entry name" value="Peptidase_A24"/>
    <property type="match status" value="1"/>
</dbReference>
<proteinExistence type="inferred from homology"/>
<gene>
    <name evidence="4" type="ORF">E1284_23650</name>
</gene>
<dbReference type="InterPro" id="IPR000045">
    <property type="entry name" value="Prepilin_IV_endopep_pep"/>
</dbReference>
<dbReference type="EMBL" id="SMJW01000130">
    <property type="protein sequence ID" value="TDC12398.1"/>
    <property type="molecule type" value="Genomic_DNA"/>
</dbReference>
<protein>
    <submittedName>
        <fullName evidence="4">Prepilin peptidase</fullName>
    </submittedName>
</protein>
<keyword evidence="2" id="KW-1133">Transmembrane helix</keyword>
<accession>A0A4R4NRZ4</accession>
<evidence type="ECO:0000313" key="5">
    <source>
        <dbReference type="Proteomes" id="UP000295431"/>
    </source>
</evidence>
<feature type="transmembrane region" description="Helical" evidence="2">
    <location>
        <begin position="114"/>
        <end position="131"/>
    </location>
</feature>
<name>A0A4R4NRZ4_9ACTN</name>
<feature type="domain" description="Prepilin type IV endopeptidase peptidase" evidence="3">
    <location>
        <begin position="66"/>
        <end position="177"/>
    </location>
</feature>